<feature type="region of interest" description="Disordered" evidence="1">
    <location>
        <begin position="1"/>
        <end position="57"/>
    </location>
</feature>
<reference evidence="2" key="1">
    <citation type="submission" date="2015-11" db="EMBL/GenBank/DDBJ databases">
        <title>De novo transcriptome assembly of four potential Pierce s Disease insect vectors from Arizona vineyards.</title>
        <authorList>
            <person name="Tassone E.E."/>
        </authorList>
    </citation>
    <scope>NUCLEOTIDE SEQUENCE</scope>
</reference>
<feature type="non-terminal residue" evidence="2">
    <location>
        <position position="1"/>
    </location>
</feature>
<feature type="compositionally biased region" description="Polar residues" evidence="1">
    <location>
        <begin position="1"/>
        <end position="37"/>
    </location>
</feature>
<sequence>SRDSSTEASNDLTTETMTYIENEFETNPSYEIEQSTQSRKETSETSDSMEYVIRASSTEEVNSLTTLMNIKSTAMTPLQSEITTNLKQKTSEGSVSQSFESSASSTKETINNKKNKSNSEPSTEIEKSTEFREGTSETLRFVELIS</sequence>
<proteinExistence type="predicted"/>
<organism evidence="2">
    <name type="scientific">Homalodisca liturata</name>
    <dbReference type="NCBI Taxonomy" id="320908"/>
    <lineage>
        <taxon>Eukaryota</taxon>
        <taxon>Metazoa</taxon>
        <taxon>Ecdysozoa</taxon>
        <taxon>Arthropoda</taxon>
        <taxon>Hexapoda</taxon>
        <taxon>Insecta</taxon>
        <taxon>Pterygota</taxon>
        <taxon>Neoptera</taxon>
        <taxon>Paraneoptera</taxon>
        <taxon>Hemiptera</taxon>
        <taxon>Auchenorrhyncha</taxon>
        <taxon>Membracoidea</taxon>
        <taxon>Cicadellidae</taxon>
        <taxon>Cicadellinae</taxon>
        <taxon>Proconiini</taxon>
        <taxon>Homalodisca</taxon>
    </lineage>
</organism>
<name>A0A1B6K4R1_9HEMI</name>
<gene>
    <name evidence="2" type="ORF">g.4438</name>
</gene>
<dbReference type="EMBL" id="GECU01001266">
    <property type="protein sequence ID" value="JAT06441.1"/>
    <property type="molecule type" value="Transcribed_RNA"/>
</dbReference>
<feature type="non-terminal residue" evidence="2">
    <location>
        <position position="146"/>
    </location>
</feature>
<feature type="compositionally biased region" description="Low complexity" evidence="1">
    <location>
        <begin position="91"/>
        <end position="109"/>
    </location>
</feature>
<evidence type="ECO:0000313" key="2">
    <source>
        <dbReference type="EMBL" id="JAT06441.1"/>
    </source>
</evidence>
<dbReference type="AlphaFoldDB" id="A0A1B6K4R1"/>
<feature type="region of interest" description="Disordered" evidence="1">
    <location>
        <begin position="86"/>
        <end position="146"/>
    </location>
</feature>
<protein>
    <submittedName>
        <fullName evidence="2">Uncharacterized protein</fullName>
    </submittedName>
</protein>
<accession>A0A1B6K4R1</accession>
<evidence type="ECO:0000256" key="1">
    <source>
        <dbReference type="SAM" id="MobiDB-lite"/>
    </source>
</evidence>
<feature type="compositionally biased region" description="Basic and acidic residues" evidence="1">
    <location>
        <begin position="124"/>
        <end position="135"/>
    </location>
</feature>